<dbReference type="EMBL" id="JBJQND010000010">
    <property type="protein sequence ID" value="KAL3863164.1"/>
    <property type="molecule type" value="Genomic_DNA"/>
</dbReference>
<keyword evidence="2" id="KW-1185">Reference proteome</keyword>
<protein>
    <submittedName>
        <fullName evidence="1">Uncharacterized protein</fullName>
    </submittedName>
</protein>
<evidence type="ECO:0000313" key="2">
    <source>
        <dbReference type="Proteomes" id="UP001634394"/>
    </source>
</evidence>
<name>A0ABD3VNI3_SINWO</name>
<proteinExistence type="predicted"/>
<reference evidence="1 2" key="1">
    <citation type="submission" date="2024-11" db="EMBL/GenBank/DDBJ databases">
        <title>Chromosome-level genome assembly of the freshwater bivalve Anodonta woodiana.</title>
        <authorList>
            <person name="Chen X."/>
        </authorList>
    </citation>
    <scope>NUCLEOTIDE SEQUENCE [LARGE SCALE GENOMIC DNA]</scope>
    <source>
        <strain evidence="1">MN2024</strain>
        <tissue evidence="1">Gills</tissue>
    </source>
</reference>
<organism evidence="1 2">
    <name type="scientific">Sinanodonta woodiana</name>
    <name type="common">Chinese pond mussel</name>
    <name type="synonym">Anodonta woodiana</name>
    <dbReference type="NCBI Taxonomy" id="1069815"/>
    <lineage>
        <taxon>Eukaryota</taxon>
        <taxon>Metazoa</taxon>
        <taxon>Spiralia</taxon>
        <taxon>Lophotrochozoa</taxon>
        <taxon>Mollusca</taxon>
        <taxon>Bivalvia</taxon>
        <taxon>Autobranchia</taxon>
        <taxon>Heteroconchia</taxon>
        <taxon>Palaeoheterodonta</taxon>
        <taxon>Unionida</taxon>
        <taxon>Unionoidea</taxon>
        <taxon>Unionidae</taxon>
        <taxon>Unioninae</taxon>
        <taxon>Sinanodonta</taxon>
    </lineage>
</organism>
<gene>
    <name evidence="1" type="ORF">ACJMK2_004933</name>
</gene>
<sequence>MKFRRFVWILFVFVLGGFLGHLVHRYSRDSKSTEQFIEWSFTTKEVHAKRAVYPMSSFIHNGSKDLTRSGHRPRMEGRSGLSIKKDLSIQFRNYTTRKVFLNCGGTYPWTVDLFLDTYPAANEFEIITFLPDKTYAIMYYDFPNHTIHAPVVVSTRNGTEMKNIKGFGYGAAVTEEISFLDIGQWIKDVFHEDDHVVLKLESDHEKEIINYIVKIDAVEHIDKYYSATKNLDILDHAKGKFKVKGIPVEYWDSKAGNYGDFDKHNPTRIPGGGEYIKSCKIKSKPENFVLMLYASYPSTRVIRAINMLQRFFKGSQHPVTVFLPVSYFHNYISESHIIFESCNVGLFIPDDKNFTQDVLGGYCWMRNLAVVAQRRFDTFQKVVQYLLIPEGMSEVSVQKLVNDRKFTVFKASREISGLIRKTEGGKTLTINDFRQNAEEYLTIDLTKEGADYLALYMVRRFAPRLSPLSDCLGNQS</sequence>
<dbReference type="Proteomes" id="UP001634394">
    <property type="component" value="Unassembled WGS sequence"/>
</dbReference>
<evidence type="ECO:0000313" key="1">
    <source>
        <dbReference type="EMBL" id="KAL3863164.1"/>
    </source>
</evidence>
<comment type="caution">
    <text evidence="1">The sequence shown here is derived from an EMBL/GenBank/DDBJ whole genome shotgun (WGS) entry which is preliminary data.</text>
</comment>
<accession>A0ABD3VNI3</accession>
<dbReference type="AlphaFoldDB" id="A0ABD3VNI3"/>